<dbReference type="Pfam" id="PF13577">
    <property type="entry name" value="SnoaL_4"/>
    <property type="match status" value="1"/>
</dbReference>
<gene>
    <name evidence="2" type="ORF">ABOD76_04980</name>
</gene>
<name>A0AAU7U6T1_9DEIO</name>
<keyword evidence="2" id="KW-0614">Plasmid</keyword>
<feature type="domain" description="SnoaL-like" evidence="1">
    <location>
        <begin position="10"/>
        <end position="138"/>
    </location>
</feature>
<dbReference type="KEGG" id="dsc:ABOD76_04980"/>
<organism evidence="2">
    <name type="scientific">Deinococcus sonorensis KR-87</name>
    <dbReference type="NCBI Taxonomy" id="694439"/>
    <lineage>
        <taxon>Bacteria</taxon>
        <taxon>Thermotogati</taxon>
        <taxon>Deinococcota</taxon>
        <taxon>Deinococci</taxon>
        <taxon>Deinococcales</taxon>
        <taxon>Deinococcaceae</taxon>
        <taxon>Deinococcus</taxon>
    </lineage>
</organism>
<dbReference type="RefSeq" id="WP_350242021.1">
    <property type="nucleotide sequence ID" value="NZ_CP158298.1"/>
</dbReference>
<dbReference type="AlphaFoldDB" id="A0AAU7U6T1"/>
<reference evidence="2" key="1">
    <citation type="submission" date="2024-06" db="EMBL/GenBank/DDBJ databases">
        <title>Draft Genome Sequence of Deinococcus sonorensis Type Strain KR-87, a Biofilm Producing Representative of the Genus Deinococcus.</title>
        <authorList>
            <person name="Boren L.S."/>
            <person name="Grosso R.A."/>
            <person name="Hugenberg-Cox A.N."/>
            <person name="Hill J.T.E."/>
            <person name="Albert C.M."/>
            <person name="Tuohy J.M."/>
        </authorList>
    </citation>
    <scope>NUCLEOTIDE SEQUENCE</scope>
    <source>
        <strain evidence="2">KR-87</strain>
        <plasmid evidence="2">pDson03</plasmid>
    </source>
</reference>
<dbReference type="Gene3D" id="3.10.450.50">
    <property type="match status" value="1"/>
</dbReference>
<dbReference type="SUPFAM" id="SSF54427">
    <property type="entry name" value="NTF2-like"/>
    <property type="match status" value="1"/>
</dbReference>
<geneLocation type="plasmid" evidence="2">
    <name>pDson03</name>
</geneLocation>
<proteinExistence type="predicted"/>
<protein>
    <submittedName>
        <fullName evidence="2">Nuclear transport factor 2 family protein</fullName>
    </submittedName>
</protein>
<dbReference type="InterPro" id="IPR032710">
    <property type="entry name" value="NTF2-like_dom_sf"/>
</dbReference>
<dbReference type="InterPro" id="IPR037401">
    <property type="entry name" value="SnoaL-like"/>
</dbReference>
<dbReference type="EMBL" id="CP158298">
    <property type="protein sequence ID" value="XBV84043.1"/>
    <property type="molecule type" value="Genomic_DNA"/>
</dbReference>
<accession>A0AAU7U6T1</accession>
<sequence length="156" mass="17348">MTPTALHRWLDDTQIIRAIGRYFRALDEQEFADATFRQILTADARVIRPNGDVMTGVASIVNSHARSFARFEASQHLLTDHAVDVDGDAASVRANLVAIHLWKGRPAAATLLERSFSAGGVIRASMRRTSEGWRIAELSNRVLWRAGDFGTMLDTR</sequence>
<evidence type="ECO:0000259" key="1">
    <source>
        <dbReference type="Pfam" id="PF13577"/>
    </source>
</evidence>
<evidence type="ECO:0000313" key="2">
    <source>
        <dbReference type="EMBL" id="XBV84043.1"/>
    </source>
</evidence>